<evidence type="ECO:0008006" key="4">
    <source>
        <dbReference type="Google" id="ProtNLM"/>
    </source>
</evidence>
<feature type="region of interest" description="Disordered" evidence="1">
    <location>
        <begin position="376"/>
        <end position="415"/>
    </location>
</feature>
<accession>A0AA38VBV7</accession>
<gene>
    <name evidence="2" type="ORF">NKR23_g10482</name>
</gene>
<name>A0AA38VBV7_9PEZI</name>
<organism evidence="2 3">
    <name type="scientific">Pleurostoma richardsiae</name>
    <dbReference type="NCBI Taxonomy" id="41990"/>
    <lineage>
        <taxon>Eukaryota</taxon>
        <taxon>Fungi</taxon>
        <taxon>Dikarya</taxon>
        <taxon>Ascomycota</taxon>
        <taxon>Pezizomycotina</taxon>
        <taxon>Sordariomycetes</taxon>
        <taxon>Sordariomycetidae</taxon>
        <taxon>Calosphaeriales</taxon>
        <taxon>Pleurostomataceae</taxon>
        <taxon>Pleurostoma</taxon>
    </lineage>
</organism>
<dbReference type="AlphaFoldDB" id="A0AA38VBV7"/>
<dbReference type="Gene3D" id="2.60.40.640">
    <property type="match status" value="1"/>
</dbReference>
<evidence type="ECO:0000313" key="2">
    <source>
        <dbReference type="EMBL" id="KAJ9133843.1"/>
    </source>
</evidence>
<evidence type="ECO:0000313" key="3">
    <source>
        <dbReference type="Proteomes" id="UP001174694"/>
    </source>
</evidence>
<comment type="caution">
    <text evidence="2">The sequence shown here is derived from an EMBL/GenBank/DDBJ whole genome shotgun (WGS) entry which is preliminary data.</text>
</comment>
<sequence>MSSRIRVILDPPYRGTLDAPHFFTAGEWFTGRVRLTLDREETVGSVRADFTGKVKVTVGQGQSERVWTYVLFQRSEYLVREAVKLAADVYEYPFSFSFPENFTLRNEFHDDTLLFRGLGTSGMHALPPSCDDAASAGSCAIYYRVTARVPRTFSDWVDKATLTLTTCRAAAYPDPRPVLFKSLDSGRVLFKLTDTGLPRPLGKRESVLNAFHQSDDVRNLVFTMTAEGPTTMVVGKPYDIEIRLVSMLVGGNLETTPDFQLRDYSVFLKNRTIARLPGIFSDQITDMAGHILIAYRPLMSALSLDSPKRFTNVLPWKAPGIPPTFSCFAVKRTYDLELKATVTCLGDDIKFKMQWRNVTVLPPRMEPGVEEAIRSLGTAARELPADDAGAPPSYEASQKATAPLPAYRVARNDSS</sequence>
<protein>
    <recommendedName>
        <fullName evidence="4">Arrestin-like N-terminal domain-containing protein</fullName>
    </recommendedName>
</protein>
<dbReference type="Proteomes" id="UP001174694">
    <property type="component" value="Unassembled WGS sequence"/>
</dbReference>
<dbReference type="InterPro" id="IPR014752">
    <property type="entry name" value="Arrestin-like_C"/>
</dbReference>
<reference evidence="2" key="1">
    <citation type="submission" date="2022-07" db="EMBL/GenBank/DDBJ databases">
        <title>Fungi with potential for degradation of polypropylene.</title>
        <authorList>
            <person name="Gostincar C."/>
        </authorList>
    </citation>
    <scope>NUCLEOTIDE SEQUENCE</scope>
    <source>
        <strain evidence="2">EXF-13308</strain>
    </source>
</reference>
<dbReference type="EMBL" id="JANBVO010000047">
    <property type="protein sequence ID" value="KAJ9133843.1"/>
    <property type="molecule type" value="Genomic_DNA"/>
</dbReference>
<proteinExistence type="predicted"/>
<evidence type="ECO:0000256" key="1">
    <source>
        <dbReference type="SAM" id="MobiDB-lite"/>
    </source>
</evidence>
<keyword evidence="3" id="KW-1185">Reference proteome</keyword>